<evidence type="ECO:0000313" key="4">
    <source>
        <dbReference type="EMBL" id="PRP68000.1"/>
    </source>
</evidence>
<gene>
    <name evidence="4" type="ORF">BST86_13325</name>
</gene>
<dbReference type="GO" id="GO:0055085">
    <property type="term" value="P:transmembrane transport"/>
    <property type="evidence" value="ECO:0007669"/>
    <property type="project" value="InterPro"/>
</dbReference>
<evidence type="ECO:0000313" key="5">
    <source>
        <dbReference type="Proteomes" id="UP000239532"/>
    </source>
</evidence>
<dbReference type="AlphaFoldDB" id="A0A2S9WWZ7"/>
<evidence type="ECO:0000259" key="3">
    <source>
        <dbReference type="Pfam" id="PF03544"/>
    </source>
</evidence>
<proteinExistence type="predicted"/>
<feature type="compositionally biased region" description="Polar residues" evidence="1">
    <location>
        <begin position="136"/>
        <end position="154"/>
    </location>
</feature>
<dbReference type="SUPFAM" id="SSF74653">
    <property type="entry name" value="TolA/TonB C-terminal domain"/>
    <property type="match status" value="1"/>
</dbReference>
<feature type="domain" description="TonB C-terminal" evidence="3">
    <location>
        <begin position="207"/>
        <end position="270"/>
    </location>
</feature>
<name>A0A2S9WWZ7_9FLAO</name>
<reference evidence="4 5" key="1">
    <citation type="submission" date="2016-11" db="EMBL/GenBank/DDBJ databases">
        <title>Trade-off between light-utilization and light-protection in marine flavobacteria.</title>
        <authorList>
            <person name="Kumagai Y."/>
        </authorList>
    </citation>
    <scope>NUCLEOTIDE SEQUENCE [LARGE SCALE GENOMIC DNA]</scope>
    <source>
        <strain evidence="4 5">JCM 17109</strain>
    </source>
</reference>
<dbReference type="InterPro" id="IPR037682">
    <property type="entry name" value="TonB_C"/>
</dbReference>
<dbReference type="Proteomes" id="UP000239532">
    <property type="component" value="Unassembled WGS sequence"/>
</dbReference>
<protein>
    <recommendedName>
        <fullName evidence="3">TonB C-terminal domain-containing protein</fullName>
    </recommendedName>
</protein>
<keyword evidence="5" id="KW-1185">Reference proteome</keyword>
<feature type="transmembrane region" description="Helical" evidence="2">
    <location>
        <begin position="31"/>
        <end position="49"/>
    </location>
</feature>
<feature type="region of interest" description="Disordered" evidence="1">
    <location>
        <begin position="1"/>
        <end position="22"/>
    </location>
</feature>
<keyword evidence="2" id="KW-0472">Membrane</keyword>
<accession>A0A2S9WWZ7</accession>
<dbReference type="Gene3D" id="3.30.1150.10">
    <property type="match status" value="1"/>
</dbReference>
<sequence>MRNLDSKVGAATPTGTSRADKKSVSIKTNSSINFLIGLCAVMMFSFVVIELQTPKIDREYTISLRDDYVIESNLDRFRIEKPQPEPRPVKQPKEPKVQEPKVNKIKPPVIVDNSDPEPTEDPEPSDTPLHEPAEDSPTTNTSEPSKTATVSNEPRNVMSVTEVPLFPGCSASLNNEERINCLNEKMQRFVQRRFDLSLANELNNTKQVNITVVFTIGTDGLPKDILVRAPSEELKKEAYRIVSKLPKMTPGKFEGADVNTTYALPIIFRIQ</sequence>
<dbReference type="RefSeq" id="WP_105983683.1">
    <property type="nucleotide sequence ID" value="NZ_MQUC01000003.1"/>
</dbReference>
<dbReference type="EMBL" id="MQUC01000003">
    <property type="protein sequence ID" value="PRP68000.1"/>
    <property type="molecule type" value="Genomic_DNA"/>
</dbReference>
<organism evidence="4 5">
    <name type="scientific">Nonlabens agnitus</name>
    <dbReference type="NCBI Taxonomy" id="870484"/>
    <lineage>
        <taxon>Bacteria</taxon>
        <taxon>Pseudomonadati</taxon>
        <taxon>Bacteroidota</taxon>
        <taxon>Flavobacteriia</taxon>
        <taxon>Flavobacteriales</taxon>
        <taxon>Flavobacteriaceae</taxon>
        <taxon>Nonlabens</taxon>
    </lineage>
</organism>
<feature type="region of interest" description="Disordered" evidence="1">
    <location>
        <begin position="79"/>
        <end position="156"/>
    </location>
</feature>
<keyword evidence="2" id="KW-0812">Transmembrane</keyword>
<evidence type="ECO:0000256" key="1">
    <source>
        <dbReference type="SAM" id="MobiDB-lite"/>
    </source>
</evidence>
<keyword evidence="2" id="KW-1133">Transmembrane helix</keyword>
<dbReference type="Pfam" id="PF03544">
    <property type="entry name" value="TonB_C"/>
    <property type="match status" value="1"/>
</dbReference>
<feature type="compositionally biased region" description="Acidic residues" evidence="1">
    <location>
        <begin position="114"/>
        <end position="124"/>
    </location>
</feature>
<evidence type="ECO:0000256" key="2">
    <source>
        <dbReference type="SAM" id="Phobius"/>
    </source>
</evidence>
<comment type="caution">
    <text evidence="4">The sequence shown here is derived from an EMBL/GenBank/DDBJ whole genome shotgun (WGS) entry which is preliminary data.</text>
</comment>
<dbReference type="OrthoDB" id="1522859at2"/>
<feature type="compositionally biased region" description="Basic and acidic residues" evidence="1">
    <location>
        <begin position="79"/>
        <end position="102"/>
    </location>
</feature>